<feature type="domain" description="Penicillin-binding protein transpeptidase" evidence="8">
    <location>
        <begin position="1014"/>
        <end position="1330"/>
    </location>
</feature>
<comment type="caution">
    <text evidence="9">The sequence shown here is derived from an EMBL/GenBank/DDBJ whole genome shotgun (WGS) entry which is preliminary data.</text>
</comment>
<keyword evidence="2 7" id="KW-0812">Transmembrane</keyword>
<evidence type="ECO:0000256" key="6">
    <source>
        <dbReference type="SAM" id="MobiDB-lite"/>
    </source>
</evidence>
<organism evidence="9 10">
    <name type="scientific">Paradesertivirga mongoliensis</name>
    <dbReference type="NCBI Taxonomy" id="2100740"/>
    <lineage>
        <taxon>Bacteria</taxon>
        <taxon>Pseudomonadati</taxon>
        <taxon>Bacteroidota</taxon>
        <taxon>Sphingobacteriia</taxon>
        <taxon>Sphingobacteriales</taxon>
        <taxon>Sphingobacteriaceae</taxon>
        <taxon>Paradesertivirga</taxon>
    </lineage>
</organism>
<dbReference type="Pfam" id="PF01098">
    <property type="entry name" value="FTSW_RODA_SPOVE"/>
    <property type="match status" value="1"/>
</dbReference>
<dbReference type="Proteomes" id="UP001597387">
    <property type="component" value="Unassembled WGS sequence"/>
</dbReference>
<feature type="transmembrane region" description="Helical" evidence="7">
    <location>
        <begin position="673"/>
        <end position="691"/>
    </location>
</feature>
<dbReference type="InterPro" id="IPR012338">
    <property type="entry name" value="Beta-lactam/transpept-like"/>
</dbReference>
<dbReference type="Pfam" id="PF00905">
    <property type="entry name" value="Transpeptidase"/>
    <property type="match status" value="1"/>
</dbReference>
<evidence type="ECO:0000259" key="8">
    <source>
        <dbReference type="Pfam" id="PF00905"/>
    </source>
</evidence>
<dbReference type="Gene3D" id="3.40.710.10">
    <property type="entry name" value="DD-peptidase/beta-lactamase superfamily"/>
    <property type="match status" value="1"/>
</dbReference>
<evidence type="ECO:0000313" key="10">
    <source>
        <dbReference type="Proteomes" id="UP001597387"/>
    </source>
</evidence>
<feature type="transmembrane region" description="Helical" evidence="7">
    <location>
        <begin position="781"/>
        <end position="804"/>
    </location>
</feature>
<keyword evidence="3" id="KW-0133">Cell shape</keyword>
<feature type="transmembrane region" description="Helical" evidence="7">
    <location>
        <begin position="739"/>
        <end position="760"/>
    </location>
</feature>
<dbReference type="PANTHER" id="PTHR30474">
    <property type="entry name" value="CELL CYCLE PROTEIN"/>
    <property type="match status" value="1"/>
</dbReference>
<dbReference type="InterPro" id="IPR008969">
    <property type="entry name" value="CarboxyPept-like_regulatory"/>
</dbReference>
<dbReference type="SUPFAM" id="SSF49464">
    <property type="entry name" value="Carboxypeptidase regulatory domain-like"/>
    <property type="match status" value="1"/>
</dbReference>
<feature type="transmembrane region" description="Helical" evidence="7">
    <location>
        <begin position="380"/>
        <end position="399"/>
    </location>
</feature>
<feature type="transmembrane region" description="Helical" evidence="7">
    <location>
        <begin position="348"/>
        <end position="368"/>
    </location>
</feature>
<evidence type="ECO:0000256" key="1">
    <source>
        <dbReference type="ARBA" id="ARBA00004141"/>
    </source>
</evidence>
<feature type="compositionally biased region" description="Low complexity" evidence="6">
    <location>
        <begin position="1370"/>
        <end position="1391"/>
    </location>
</feature>
<evidence type="ECO:0000313" key="9">
    <source>
        <dbReference type="EMBL" id="MFD2161991.1"/>
    </source>
</evidence>
<name>A0ABW4ZJI3_9SPHI</name>
<feature type="transmembrane region" description="Helical" evidence="7">
    <location>
        <begin position="581"/>
        <end position="600"/>
    </location>
</feature>
<dbReference type="PANTHER" id="PTHR30474:SF3">
    <property type="entry name" value="PEPTIDOGLYCAN GLYCOSYLTRANSFERASE RODA"/>
    <property type="match status" value="1"/>
</dbReference>
<feature type="transmembrane region" description="Helical" evidence="7">
    <location>
        <begin position="493"/>
        <end position="526"/>
    </location>
</feature>
<evidence type="ECO:0000256" key="3">
    <source>
        <dbReference type="ARBA" id="ARBA00022960"/>
    </source>
</evidence>
<comment type="subcellular location">
    <subcellularLocation>
        <location evidence="1">Membrane</location>
        <topology evidence="1">Multi-pass membrane protein</topology>
    </subcellularLocation>
</comment>
<feature type="transmembrane region" description="Helical" evidence="7">
    <location>
        <begin position="703"/>
        <end position="727"/>
    </location>
</feature>
<feature type="transmembrane region" description="Helical" evidence="7">
    <location>
        <begin position="538"/>
        <end position="569"/>
    </location>
</feature>
<evidence type="ECO:0000256" key="5">
    <source>
        <dbReference type="ARBA" id="ARBA00023136"/>
    </source>
</evidence>
<reference evidence="10" key="1">
    <citation type="journal article" date="2019" name="Int. J. Syst. Evol. Microbiol.">
        <title>The Global Catalogue of Microorganisms (GCM) 10K type strain sequencing project: providing services to taxonomists for standard genome sequencing and annotation.</title>
        <authorList>
            <consortium name="The Broad Institute Genomics Platform"/>
            <consortium name="The Broad Institute Genome Sequencing Center for Infectious Disease"/>
            <person name="Wu L."/>
            <person name="Ma J."/>
        </authorList>
    </citation>
    <scope>NUCLEOTIDE SEQUENCE [LARGE SCALE GENOMIC DNA]</scope>
    <source>
        <strain evidence="10">KCTC 42217</strain>
    </source>
</reference>
<evidence type="ECO:0000256" key="4">
    <source>
        <dbReference type="ARBA" id="ARBA00022989"/>
    </source>
</evidence>
<keyword evidence="10" id="KW-1185">Reference proteome</keyword>
<dbReference type="InterPro" id="IPR001182">
    <property type="entry name" value="FtsW/RodA"/>
</dbReference>
<feature type="transmembrane region" description="Helical" evidence="7">
    <location>
        <begin position="319"/>
        <end position="341"/>
    </location>
</feature>
<proteinExistence type="predicted"/>
<gene>
    <name evidence="9" type="ORF">ACFSJU_06275</name>
</gene>
<feature type="region of interest" description="Disordered" evidence="6">
    <location>
        <begin position="1363"/>
        <end position="1405"/>
    </location>
</feature>
<dbReference type="SUPFAM" id="SSF56601">
    <property type="entry name" value="beta-lactamase/transpeptidase-like"/>
    <property type="match status" value="1"/>
</dbReference>
<feature type="transmembrane region" description="Helical" evidence="7">
    <location>
        <begin position="420"/>
        <end position="441"/>
    </location>
</feature>
<evidence type="ECO:0000256" key="7">
    <source>
        <dbReference type="SAM" id="Phobius"/>
    </source>
</evidence>
<dbReference type="InterPro" id="IPR001460">
    <property type="entry name" value="PCN-bd_Tpept"/>
</dbReference>
<accession>A0ABW4ZJI3</accession>
<feature type="transmembrane region" description="Helical" evidence="7">
    <location>
        <begin position="461"/>
        <end position="481"/>
    </location>
</feature>
<evidence type="ECO:0000256" key="2">
    <source>
        <dbReference type="ARBA" id="ARBA00022692"/>
    </source>
</evidence>
<keyword evidence="5 7" id="KW-0472">Membrane</keyword>
<feature type="transmembrane region" description="Helical" evidence="7">
    <location>
        <begin position="17"/>
        <end position="37"/>
    </location>
</feature>
<keyword evidence="4 7" id="KW-1133">Transmembrane helix</keyword>
<sequence>MTEDTPLIKRGRKTERLFLLLITVVLASLFVYLYTVIQRDFKDVRSRLTNGTMLNLNSKDAGQGIRTLLQKGYYFDDQKDIDLIGSVVEKGLNPLGKPIDNIGELNKRKFFVDADEAYIKGGETFRKRVEASRSLLGFTGDDSIAFSQERSKPQQLPATTEVGLGKHGISGIIRDREKQPVPGVLVRLQMILPQDSAYSETVTEVEAELIETGAGFKRVYLLDSLKHKQLESLTAYARTDANGKYVFKGLPDDKAFELLPLKPGFQFGISQGVQQLDDDEELNFVQSPHTIRLLSTRDFNILKKERSLIVREPGEFNEWFWIIMACFFGGFLLVHLVLTLRFPAADQLLIPFVMLLTGLSILTLLSLQDPLRDRFLAKDTLLYLGLGLFGICAMMFVKVRKFNVDNSLYRMFVFKNNKKAANGWPWAAAAVLLLGLTIVFGTGPEGSGVKVNLFGFQPSEIVKYIIIFFLAGFFATNERFISEYRSYRKRWSFFYFALAAILISILLFLILGDLGPAMVVCFTFIVLFSFSRGDFMFMIGSVVLYVLAAWILNSIWLATAITVALVAIAMIFKRKQISESAIMALVIIAGFLLIDQIPYLDKLFPGPVKRLTERKAIWQDAWNNEVYGGDHVANGIWAMSSGGITGQGIGEGFGKTIPEAHTDMILPAIGEEFGWAGIVCVFMLFLIYLHRSINVGRQTGTPFLFYLSAGIGISTFVQFLLIAGGSTGALPLSGVSLPFVSYGGSSMVANFIAVGFLMSASMVKGTEVQMGFITKQHDKNLIPALAAALIGVLLLTVNVSRYLFNNKKWVVQPALVADRSGLRMFSYNPRIAILMNRLQAGNLYDRDGRLLATSKPELMRQQQGVLRASGGLNFDMDSVIHKRLDRYYPFAEETFFWIGDANTGIFNGSVNGYFAEYQHGAELRGFNTPTEKVTAIASAYREDRFLARGIKEMTVVKKDYSELAPLLLAGINSKEVEKFKQRNRDVQLTIDARLQTSIQRAIAADDSLKDNRVSVVIMEDYTGDVLASANYPLPPINNWEQMTMTMSEQNKLSRWMTTQDLGFTYATQPGSTAKIATTIAAFNKLGLDAAKKVYMVSPHERIRTKGIEPDETGRITLERAVEKSNNVYFIKLANEEQLQEEMVNVYLKSGMFLRGVGGYYYEKDGLNPEQENKWRELWRTTEFKTRPRYDPNNIRRTRAKGISGMAWGQGELIATPAAIARMAAGIANQGNIVANRYVLKVHNTPQGVKGNFKLTEQPAYADIIKGYMIKQSAPKVYTLGIAVAGKTGTPERIWKKERINDGWYVFFAPKAKGQGHLVVCIRVESTKGSSDAVALAGKHVIPLLLQKGYIKSFTTSQPLPAQFGRDSTLAPGGPVVSPAPVNTPVPVQSPDADPPQAAPDTANGG</sequence>
<dbReference type="EMBL" id="JBHUHZ010000001">
    <property type="protein sequence ID" value="MFD2161991.1"/>
    <property type="molecule type" value="Genomic_DNA"/>
</dbReference>
<dbReference type="RefSeq" id="WP_255898153.1">
    <property type="nucleotide sequence ID" value="NZ_JAFMZO010000001.1"/>
</dbReference>
<protein>
    <submittedName>
        <fullName evidence="9">FtsW/RodA/SpoVE family cell cycle protein</fullName>
    </submittedName>
</protein>